<dbReference type="AlphaFoldDB" id="J0P996"/>
<dbReference type="Pfam" id="PF10108">
    <property type="entry name" value="DNA_pol_B_exo2"/>
    <property type="match status" value="1"/>
</dbReference>
<dbReference type="GO" id="GO:0003676">
    <property type="term" value="F:nucleic acid binding"/>
    <property type="evidence" value="ECO:0007669"/>
    <property type="project" value="InterPro"/>
</dbReference>
<evidence type="ECO:0000313" key="2">
    <source>
        <dbReference type="EMBL" id="EJF54122.1"/>
    </source>
</evidence>
<dbReference type="SUPFAM" id="SSF53098">
    <property type="entry name" value="Ribonuclease H-like"/>
    <property type="match status" value="1"/>
</dbReference>
<dbReference type="InterPro" id="IPR019288">
    <property type="entry name" value="3'-5'_exonuclease_PolB-like"/>
</dbReference>
<dbReference type="HOGENOM" id="CLU_1188834_0_0_10"/>
<dbReference type="InterPro" id="IPR036397">
    <property type="entry name" value="RNaseH_sf"/>
</dbReference>
<sequence length="248" mass="28414">MLPKSILEHTLVLDIETVSAAASYAELSPTMQKLWALKAEALQRRLAEEEKMTAADYYPEKAGIYAEFGKIVCITVGVFTKNEEGQYKLRLKSFYGDDEKVLLQDFSAMLSKYFQRRGQQYVCGHNIKEFDMPYICRRMIVQGLPLPAPLQIYGKKPWELHHFLDSMTLWKFGDYKAYTSLKLLCGLFGIPTPKDDIDGSQVGRSYWEDGDLDRIEVYCKKDVFATAQVLLRFMLEDPLALIFESADG</sequence>
<feature type="domain" description="Predicted 3'-5' exonuclease PolB-like" evidence="1">
    <location>
        <begin position="68"/>
        <end position="235"/>
    </location>
</feature>
<accession>J0P996</accession>
<dbReference type="Proteomes" id="UP000005113">
    <property type="component" value="Unassembled WGS sequence"/>
</dbReference>
<dbReference type="EMBL" id="JH719942">
    <property type="protein sequence ID" value="EJF54122.1"/>
    <property type="molecule type" value="Genomic_DNA"/>
</dbReference>
<gene>
    <name evidence="2" type="ORF">SapgrDRAFT_2463</name>
</gene>
<proteinExistence type="predicted"/>
<dbReference type="InterPro" id="IPR012337">
    <property type="entry name" value="RNaseH-like_sf"/>
</dbReference>
<dbReference type="RefSeq" id="WP_002659854.1">
    <property type="nucleotide sequence ID" value="NZ_JH719942.1"/>
</dbReference>
<dbReference type="OrthoDB" id="9773351at2"/>
<evidence type="ECO:0000259" key="1">
    <source>
        <dbReference type="Pfam" id="PF10108"/>
    </source>
</evidence>
<organism evidence="2 3">
    <name type="scientific">Saprospira grandis DSM 2844</name>
    <dbReference type="NCBI Taxonomy" id="694433"/>
    <lineage>
        <taxon>Bacteria</taxon>
        <taxon>Pseudomonadati</taxon>
        <taxon>Bacteroidota</taxon>
        <taxon>Saprospiria</taxon>
        <taxon>Saprospirales</taxon>
        <taxon>Saprospiraceae</taxon>
        <taxon>Saprospira</taxon>
    </lineage>
</organism>
<evidence type="ECO:0000313" key="3">
    <source>
        <dbReference type="Proteomes" id="UP000005113"/>
    </source>
</evidence>
<reference evidence="3" key="1">
    <citation type="journal article" date="2012" name="Stand. Genomic Sci.">
        <title>Permanent draft genome sequence of the gliding predator Saprospira grandis strain Sa g1 (= HR1).</title>
        <authorList>
            <person name="Mavromatis K."/>
            <person name="Chertkov O."/>
            <person name="Lapidus A."/>
            <person name="Nolan M."/>
            <person name="Lucas S."/>
            <person name="Tice H."/>
            <person name="Del Rio T.G."/>
            <person name="Cheng J.F."/>
            <person name="Han C."/>
            <person name="Tapia R."/>
            <person name="Bruce D."/>
            <person name="Goodwin L.A."/>
            <person name="Pitluck S."/>
            <person name="Huntemann M."/>
            <person name="Liolios K."/>
            <person name="Pagani I."/>
            <person name="Ivanova N."/>
            <person name="Mikhailova N."/>
            <person name="Pati A."/>
            <person name="Chen A."/>
            <person name="Palaniappan K."/>
            <person name="Land M."/>
            <person name="Brambilla E.M."/>
            <person name="Rohde M."/>
            <person name="Spring S."/>
            <person name="Goker M."/>
            <person name="Detter J.C."/>
            <person name="Bristow J."/>
            <person name="Eisen J.A."/>
            <person name="Markowitz V."/>
            <person name="Hugenholtz P."/>
            <person name="Kyrpides N.C."/>
            <person name="Klenk H.P."/>
            <person name="Woyke T."/>
        </authorList>
    </citation>
    <scope>NUCLEOTIDE SEQUENCE [LARGE SCALE GENOMIC DNA]</scope>
    <source>
        <strain evidence="3">DSM 2844</strain>
    </source>
</reference>
<dbReference type="CDD" id="cd05782">
    <property type="entry name" value="DNA_polB_like1_exo"/>
    <property type="match status" value="1"/>
</dbReference>
<protein>
    <submittedName>
        <fullName evidence="2">DNA polymerase elongation subunit (Family B)</fullName>
    </submittedName>
</protein>
<name>J0P996_9BACT</name>
<dbReference type="Gene3D" id="3.30.420.10">
    <property type="entry name" value="Ribonuclease H-like superfamily/Ribonuclease H"/>
    <property type="match status" value="1"/>
</dbReference>